<dbReference type="GO" id="GO:0046872">
    <property type="term" value="F:metal ion binding"/>
    <property type="evidence" value="ECO:0007669"/>
    <property type="project" value="UniProtKB-KW"/>
</dbReference>
<reference evidence="7" key="1">
    <citation type="journal article" date="2014" name="Int. J. Syst. Evol. Microbiol.">
        <title>Complete genome of a new Firmicutes species belonging to the dominant human colonic microbiota ('Ruminococcus bicirculans') reveals two chromosomes and a selective capacity to utilize plant glucans.</title>
        <authorList>
            <consortium name="NISC Comparative Sequencing Program"/>
            <person name="Wegmann U."/>
            <person name="Louis P."/>
            <person name="Goesmann A."/>
            <person name="Henrissat B."/>
            <person name="Duncan S.H."/>
            <person name="Flint H.J."/>
        </authorList>
    </citation>
    <scope>NUCLEOTIDE SEQUENCE</scope>
    <source>
        <strain evidence="7">CGMCC 1.18437</strain>
    </source>
</reference>
<accession>A0A7W8NT52</accession>
<proteinExistence type="predicted"/>
<keyword evidence="1" id="KW-0645">Protease</keyword>
<evidence type="ECO:0000313" key="10">
    <source>
        <dbReference type="Proteomes" id="UP000619376"/>
    </source>
</evidence>
<evidence type="ECO:0000313" key="9">
    <source>
        <dbReference type="Proteomes" id="UP000539473"/>
    </source>
</evidence>
<dbReference type="Proteomes" id="UP000539473">
    <property type="component" value="Unassembled WGS sequence"/>
</dbReference>
<dbReference type="SUPFAM" id="SSF102712">
    <property type="entry name" value="JAB1/MPN domain"/>
    <property type="match status" value="1"/>
</dbReference>
<evidence type="ECO:0000256" key="5">
    <source>
        <dbReference type="ARBA" id="ARBA00023049"/>
    </source>
</evidence>
<protein>
    <recommendedName>
        <fullName evidence="6">JAB domain-containing protein</fullName>
    </recommendedName>
</protein>
<gene>
    <name evidence="7" type="ORF">GCM10017781_42550</name>
    <name evidence="8" type="ORF">HNQ07_004215</name>
</gene>
<dbReference type="EMBL" id="JACHFK010000014">
    <property type="protein sequence ID" value="MBB5378708.1"/>
    <property type="molecule type" value="Genomic_DNA"/>
</dbReference>
<dbReference type="InterPro" id="IPR028090">
    <property type="entry name" value="JAB_dom_prok"/>
</dbReference>
<reference evidence="7" key="4">
    <citation type="submission" date="2024-05" db="EMBL/GenBank/DDBJ databases">
        <authorList>
            <person name="Sun Q."/>
            <person name="Zhou Y."/>
        </authorList>
    </citation>
    <scope>NUCLEOTIDE SEQUENCE</scope>
    <source>
        <strain evidence="7">CGMCC 1.18437</strain>
    </source>
</reference>
<evidence type="ECO:0000256" key="4">
    <source>
        <dbReference type="ARBA" id="ARBA00022833"/>
    </source>
</evidence>
<keyword evidence="5" id="KW-0482">Metalloprotease</keyword>
<keyword evidence="3" id="KW-0378">Hydrolase</keyword>
<comment type="caution">
    <text evidence="8">The sequence shown here is derived from an EMBL/GenBank/DDBJ whole genome shotgun (WGS) entry which is preliminary data.</text>
</comment>
<evidence type="ECO:0000259" key="6">
    <source>
        <dbReference type="Pfam" id="PF14464"/>
    </source>
</evidence>
<evidence type="ECO:0000313" key="8">
    <source>
        <dbReference type="EMBL" id="MBB5378708.1"/>
    </source>
</evidence>
<dbReference type="GO" id="GO:0006508">
    <property type="term" value="P:proteolysis"/>
    <property type="evidence" value="ECO:0007669"/>
    <property type="project" value="UniProtKB-KW"/>
</dbReference>
<evidence type="ECO:0000313" key="7">
    <source>
        <dbReference type="EMBL" id="GHF61842.1"/>
    </source>
</evidence>
<keyword evidence="2" id="KW-0479">Metal-binding</keyword>
<evidence type="ECO:0000256" key="3">
    <source>
        <dbReference type="ARBA" id="ARBA00022801"/>
    </source>
</evidence>
<reference evidence="10" key="2">
    <citation type="journal article" date="2019" name="Int. J. Syst. Evol. Microbiol.">
        <title>The Global Catalogue of Microorganisms (GCM) 10K type strain sequencing project: providing services to taxonomists for standard genome sequencing and annotation.</title>
        <authorList>
            <consortium name="The Broad Institute Genomics Platform"/>
            <consortium name="The Broad Institute Genome Sequencing Center for Infectious Disease"/>
            <person name="Wu L."/>
            <person name="Ma J."/>
        </authorList>
    </citation>
    <scope>NUCLEOTIDE SEQUENCE [LARGE SCALE GENOMIC DNA]</scope>
    <source>
        <strain evidence="10">CGMCC 1.18437</strain>
    </source>
</reference>
<name>A0A7W8NT52_9DEIO</name>
<dbReference type="Pfam" id="PF14464">
    <property type="entry name" value="Prok-JAB"/>
    <property type="match status" value="1"/>
</dbReference>
<sequence length="192" mass="21547">MWPWLKRRPQALPELRSPRVPARVVVPRHVVTATHVAFLPYWQAGVETAAFWAGPDSEERGIITTLVQPSLHQTPGNYHVPPAARMQMARRLGAQGLVVYAQVHTHPRAWVGHSSYDDAHAYSTADGSLSLVWPDYGRACPHDLEGIGLHVRLDGRWTELVSQEERDAHLQLVDDHLDLRFSIQAGGLHDDE</sequence>
<organism evidence="8 9">
    <name type="scientific">Deinococcus metalli</name>
    <dbReference type="NCBI Taxonomy" id="1141878"/>
    <lineage>
        <taxon>Bacteria</taxon>
        <taxon>Thermotogati</taxon>
        <taxon>Deinococcota</taxon>
        <taxon>Deinococci</taxon>
        <taxon>Deinococcales</taxon>
        <taxon>Deinococcaceae</taxon>
        <taxon>Deinococcus</taxon>
    </lineage>
</organism>
<evidence type="ECO:0000256" key="2">
    <source>
        <dbReference type="ARBA" id="ARBA00022723"/>
    </source>
</evidence>
<feature type="domain" description="JAB" evidence="6">
    <location>
        <begin position="46"/>
        <end position="133"/>
    </location>
</feature>
<dbReference type="GO" id="GO:0008237">
    <property type="term" value="F:metallopeptidase activity"/>
    <property type="evidence" value="ECO:0007669"/>
    <property type="project" value="UniProtKB-KW"/>
</dbReference>
<reference evidence="8 9" key="3">
    <citation type="submission" date="2020-08" db="EMBL/GenBank/DDBJ databases">
        <title>Genomic Encyclopedia of Type Strains, Phase IV (KMG-IV): sequencing the most valuable type-strain genomes for metagenomic binning, comparative biology and taxonomic classification.</title>
        <authorList>
            <person name="Goeker M."/>
        </authorList>
    </citation>
    <scope>NUCLEOTIDE SEQUENCE [LARGE SCALE GENOMIC DNA]</scope>
    <source>
        <strain evidence="8 9">DSM 27521</strain>
    </source>
</reference>
<dbReference type="RefSeq" id="WP_184115384.1">
    <property type="nucleotide sequence ID" value="NZ_JACHFK010000014.1"/>
</dbReference>
<keyword evidence="10" id="KW-1185">Reference proteome</keyword>
<keyword evidence="4" id="KW-0862">Zinc</keyword>
<dbReference type="EMBL" id="BNAJ01000015">
    <property type="protein sequence ID" value="GHF61842.1"/>
    <property type="molecule type" value="Genomic_DNA"/>
</dbReference>
<dbReference type="AlphaFoldDB" id="A0A7W8NT52"/>
<dbReference type="Proteomes" id="UP000619376">
    <property type="component" value="Unassembled WGS sequence"/>
</dbReference>
<evidence type="ECO:0000256" key="1">
    <source>
        <dbReference type="ARBA" id="ARBA00022670"/>
    </source>
</evidence>